<name>A0AAD3TMF6_NEPGR</name>
<dbReference type="Proteomes" id="UP001279734">
    <property type="component" value="Unassembled WGS sequence"/>
</dbReference>
<sequence>MASRRMQRKELQVVALFGRGPGYLLEWKFAYDLKPGPCFWLLFCHDNLVANNSSLGSPAGRVFGMPLILM</sequence>
<accession>A0AAD3TMF6</accession>
<keyword evidence="2" id="KW-1185">Reference proteome</keyword>
<dbReference type="AlphaFoldDB" id="A0AAD3TMF6"/>
<evidence type="ECO:0000313" key="2">
    <source>
        <dbReference type="Proteomes" id="UP001279734"/>
    </source>
</evidence>
<dbReference type="EMBL" id="BSYO01000041">
    <property type="protein sequence ID" value="GMH31804.1"/>
    <property type="molecule type" value="Genomic_DNA"/>
</dbReference>
<comment type="caution">
    <text evidence="1">The sequence shown here is derived from an EMBL/GenBank/DDBJ whole genome shotgun (WGS) entry which is preliminary data.</text>
</comment>
<gene>
    <name evidence="1" type="ORF">Nepgr_033648</name>
</gene>
<reference evidence="1" key="1">
    <citation type="submission" date="2023-05" db="EMBL/GenBank/DDBJ databases">
        <title>Nepenthes gracilis genome sequencing.</title>
        <authorList>
            <person name="Fukushima K."/>
        </authorList>
    </citation>
    <scope>NUCLEOTIDE SEQUENCE</scope>
    <source>
        <strain evidence="1">SING2019-196</strain>
    </source>
</reference>
<protein>
    <submittedName>
        <fullName evidence="1">Uncharacterized protein</fullName>
    </submittedName>
</protein>
<proteinExistence type="predicted"/>
<organism evidence="1 2">
    <name type="scientific">Nepenthes gracilis</name>
    <name type="common">Slender pitcher plant</name>
    <dbReference type="NCBI Taxonomy" id="150966"/>
    <lineage>
        <taxon>Eukaryota</taxon>
        <taxon>Viridiplantae</taxon>
        <taxon>Streptophyta</taxon>
        <taxon>Embryophyta</taxon>
        <taxon>Tracheophyta</taxon>
        <taxon>Spermatophyta</taxon>
        <taxon>Magnoliopsida</taxon>
        <taxon>eudicotyledons</taxon>
        <taxon>Gunneridae</taxon>
        <taxon>Pentapetalae</taxon>
        <taxon>Caryophyllales</taxon>
        <taxon>Nepenthaceae</taxon>
        <taxon>Nepenthes</taxon>
    </lineage>
</organism>
<evidence type="ECO:0000313" key="1">
    <source>
        <dbReference type="EMBL" id="GMH31804.1"/>
    </source>
</evidence>